<keyword evidence="2" id="KW-1185">Reference proteome</keyword>
<dbReference type="AlphaFoldDB" id="A0AAN6VR43"/>
<dbReference type="SUPFAM" id="SSF52047">
    <property type="entry name" value="RNI-like"/>
    <property type="match status" value="1"/>
</dbReference>
<sequence>MATANTCSGITDLPVELVRHICSFLSPCVNRRPGCPRWSRGQVHMSRLSRTCKRLRDIVQPVVFSCYPGSASERPVHQLILLAQTLMARPDLAQHMKFLMFRDPLETLNAADRKSVQDAIVHLGLPAVPDHWNTDGEGECRLLPLELVLTYTPNLEFLRLPLDYDWNLHLLPQLVQTRPAFLTKLQTLDVFHFFIAGDRFDASMSAVDAIVQAAPNLDSLCLPSLNWSYADTVSPLSNLRRLYFQSNCYMSPRMLTKMLQAAPRLEVLAVHWDAMVDGYDYAEGGRATEAWGAVEHRKDSLRELRLDLRDDMDPGEGGRDSLKDFEKRNNMHARVDCFLSAMFPASIREVTLWRLDGREMKAAMLRFAKVVAVGRYPKLESVVLAPSETSDRQDYDEWPNGGEWDEVKEELEEEFGKRGVRFELRRHSSYWSAAHLD</sequence>
<dbReference type="Gene3D" id="3.80.10.10">
    <property type="entry name" value="Ribonuclease Inhibitor"/>
    <property type="match status" value="1"/>
</dbReference>
<gene>
    <name evidence="1" type="ORF">C8A00DRAFT_41592</name>
</gene>
<evidence type="ECO:0000313" key="2">
    <source>
        <dbReference type="Proteomes" id="UP001302745"/>
    </source>
</evidence>
<evidence type="ECO:0000313" key="1">
    <source>
        <dbReference type="EMBL" id="KAK4155860.1"/>
    </source>
</evidence>
<dbReference type="InterPro" id="IPR032675">
    <property type="entry name" value="LRR_dom_sf"/>
</dbReference>
<dbReference type="CDD" id="cd09917">
    <property type="entry name" value="F-box_SF"/>
    <property type="match status" value="1"/>
</dbReference>
<reference evidence="1" key="2">
    <citation type="submission" date="2023-05" db="EMBL/GenBank/DDBJ databases">
        <authorList>
            <consortium name="Lawrence Berkeley National Laboratory"/>
            <person name="Steindorff A."/>
            <person name="Hensen N."/>
            <person name="Bonometti L."/>
            <person name="Westerberg I."/>
            <person name="Brannstrom I.O."/>
            <person name="Guillou S."/>
            <person name="Cros-Aarteil S."/>
            <person name="Calhoun S."/>
            <person name="Haridas S."/>
            <person name="Kuo A."/>
            <person name="Mondo S."/>
            <person name="Pangilinan J."/>
            <person name="Riley R."/>
            <person name="Labutti K."/>
            <person name="Andreopoulos B."/>
            <person name="Lipzen A."/>
            <person name="Chen C."/>
            <person name="Yanf M."/>
            <person name="Daum C."/>
            <person name="Ng V."/>
            <person name="Clum A."/>
            <person name="Ohm R."/>
            <person name="Martin F."/>
            <person name="Silar P."/>
            <person name="Natvig D."/>
            <person name="Lalanne C."/>
            <person name="Gautier V."/>
            <person name="Ament-Velasquez S.L."/>
            <person name="Kruys A."/>
            <person name="Hutchinson M.I."/>
            <person name="Powell A.J."/>
            <person name="Barry K."/>
            <person name="Miller A.N."/>
            <person name="Grigoriev I.V."/>
            <person name="Debuchy R."/>
            <person name="Gladieux P."/>
            <person name="Thoren M.H."/>
            <person name="Johannesson H."/>
        </authorList>
    </citation>
    <scope>NUCLEOTIDE SEQUENCE</scope>
    <source>
        <strain evidence="1">CBS 538.74</strain>
    </source>
</reference>
<dbReference type="EMBL" id="MU856879">
    <property type="protein sequence ID" value="KAK4155860.1"/>
    <property type="molecule type" value="Genomic_DNA"/>
</dbReference>
<evidence type="ECO:0008006" key="3">
    <source>
        <dbReference type="Google" id="ProtNLM"/>
    </source>
</evidence>
<protein>
    <recommendedName>
        <fullName evidence="3">F-box domain-containing protein</fullName>
    </recommendedName>
</protein>
<organism evidence="1 2">
    <name type="scientific">Chaetomidium leptoderma</name>
    <dbReference type="NCBI Taxonomy" id="669021"/>
    <lineage>
        <taxon>Eukaryota</taxon>
        <taxon>Fungi</taxon>
        <taxon>Dikarya</taxon>
        <taxon>Ascomycota</taxon>
        <taxon>Pezizomycotina</taxon>
        <taxon>Sordariomycetes</taxon>
        <taxon>Sordariomycetidae</taxon>
        <taxon>Sordariales</taxon>
        <taxon>Chaetomiaceae</taxon>
        <taxon>Chaetomidium</taxon>
    </lineage>
</organism>
<name>A0AAN6VR43_9PEZI</name>
<proteinExistence type="predicted"/>
<reference evidence="1" key="1">
    <citation type="journal article" date="2023" name="Mol. Phylogenet. Evol.">
        <title>Genome-scale phylogeny and comparative genomics of the fungal order Sordariales.</title>
        <authorList>
            <person name="Hensen N."/>
            <person name="Bonometti L."/>
            <person name="Westerberg I."/>
            <person name="Brannstrom I.O."/>
            <person name="Guillou S."/>
            <person name="Cros-Aarteil S."/>
            <person name="Calhoun S."/>
            <person name="Haridas S."/>
            <person name="Kuo A."/>
            <person name="Mondo S."/>
            <person name="Pangilinan J."/>
            <person name="Riley R."/>
            <person name="LaButti K."/>
            <person name="Andreopoulos B."/>
            <person name="Lipzen A."/>
            <person name="Chen C."/>
            <person name="Yan M."/>
            <person name="Daum C."/>
            <person name="Ng V."/>
            <person name="Clum A."/>
            <person name="Steindorff A."/>
            <person name="Ohm R.A."/>
            <person name="Martin F."/>
            <person name="Silar P."/>
            <person name="Natvig D.O."/>
            <person name="Lalanne C."/>
            <person name="Gautier V."/>
            <person name="Ament-Velasquez S.L."/>
            <person name="Kruys A."/>
            <person name="Hutchinson M.I."/>
            <person name="Powell A.J."/>
            <person name="Barry K."/>
            <person name="Miller A.N."/>
            <person name="Grigoriev I.V."/>
            <person name="Debuchy R."/>
            <person name="Gladieux P."/>
            <person name="Hiltunen Thoren M."/>
            <person name="Johannesson H."/>
        </authorList>
    </citation>
    <scope>NUCLEOTIDE SEQUENCE</scope>
    <source>
        <strain evidence="1">CBS 538.74</strain>
    </source>
</reference>
<dbReference type="Proteomes" id="UP001302745">
    <property type="component" value="Unassembled WGS sequence"/>
</dbReference>
<comment type="caution">
    <text evidence="1">The sequence shown here is derived from an EMBL/GenBank/DDBJ whole genome shotgun (WGS) entry which is preliminary data.</text>
</comment>
<accession>A0AAN6VR43</accession>